<dbReference type="AlphaFoldDB" id="A0A2G8K7Q0"/>
<gene>
    <name evidence="1" type="ORF">BSL78_19172</name>
</gene>
<comment type="caution">
    <text evidence="1">The sequence shown here is derived from an EMBL/GenBank/DDBJ whole genome shotgun (WGS) entry which is preliminary data.</text>
</comment>
<accession>A0A2G8K7Q0</accession>
<keyword evidence="2" id="KW-1185">Reference proteome</keyword>
<dbReference type="Proteomes" id="UP000230750">
    <property type="component" value="Unassembled WGS sequence"/>
</dbReference>
<reference evidence="1 2" key="1">
    <citation type="journal article" date="2017" name="PLoS Biol.">
        <title>The sea cucumber genome provides insights into morphological evolution and visceral regeneration.</title>
        <authorList>
            <person name="Zhang X."/>
            <person name="Sun L."/>
            <person name="Yuan J."/>
            <person name="Sun Y."/>
            <person name="Gao Y."/>
            <person name="Zhang L."/>
            <person name="Li S."/>
            <person name="Dai H."/>
            <person name="Hamel J.F."/>
            <person name="Liu C."/>
            <person name="Yu Y."/>
            <person name="Liu S."/>
            <person name="Lin W."/>
            <person name="Guo K."/>
            <person name="Jin S."/>
            <person name="Xu P."/>
            <person name="Storey K.B."/>
            <person name="Huan P."/>
            <person name="Zhang T."/>
            <person name="Zhou Y."/>
            <person name="Zhang J."/>
            <person name="Lin C."/>
            <person name="Li X."/>
            <person name="Xing L."/>
            <person name="Huo D."/>
            <person name="Sun M."/>
            <person name="Wang L."/>
            <person name="Mercier A."/>
            <person name="Li F."/>
            <person name="Yang H."/>
            <person name="Xiang J."/>
        </authorList>
    </citation>
    <scope>NUCLEOTIDE SEQUENCE [LARGE SCALE GENOMIC DNA]</scope>
    <source>
        <strain evidence="1">Shaxun</strain>
        <tissue evidence="1">Muscle</tissue>
    </source>
</reference>
<evidence type="ECO:0000313" key="1">
    <source>
        <dbReference type="EMBL" id="PIK43969.1"/>
    </source>
</evidence>
<evidence type="ECO:0000313" key="2">
    <source>
        <dbReference type="Proteomes" id="UP000230750"/>
    </source>
</evidence>
<protein>
    <submittedName>
        <fullName evidence="1">Uncharacterized protein</fullName>
    </submittedName>
</protein>
<organism evidence="1 2">
    <name type="scientific">Stichopus japonicus</name>
    <name type="common">Sea cucumber</name>
    <dbReference type="NCBI Taxonomy" id="307972"/>
    <lineage>
        <taxon>Eukaryota</taxon>
        <taxon>Metazoa</taxon>
        <taxon>Echinodermata</taxon>
        <taxon>Eleutherozoa</taxon>
        <taxon>Echinozoa</taxon>
        <taxon>Holothuroidea</taxon>
        <taxon>Aspidochirotacea</taxon>
        <taxon>Aspidochirotida</taxon>
        <taxon>Stichopodidae</taxon>
        <taxon>Apostichopus</taxon>
    </lineage>
</organism>
<sequence length="182" mass="20602">METLRKTFANTNTAVTVLKKLGWIVNYEKCTLVPKQYIIYLGARLDLVGGMVYPTPERTASLIGKAQQTKRLCVHLTTPAWEYRALRSSPGTLQAQEKVTQATVPLSRRSYARSSRGRQTCSSRIRQPFRSPVPTTSVTTDATLSRWGNLESSKPVNGRSRSQNYSLTSRWFGEPYVIWWIA</sequence>
<dbReference type="EMBL" id="MRZV01000811">
    <property type="protein sequence ID" value="PIK43969.1"/>
    <property type="molecule type" value="Genomic_DNA"/>
</dbReference>
<name>A0A2G8K7Q0_STIJA</name>
<proteinExistence type="predicted"/>